<keyword evidence="2 3" id="KW-0040">ANK repeat</keyword>
<protein>
    <submittedName>
        <fullName evidence="4">Ankyrin repeat domain-containing protein</fullName>
    </submittedName>
</protein>
<keyword evidence="5" id="KW-1185">Reference proteome</keyword>
<gene>
    <name evidence="4" type="ORF">EWM59_16285</name>
</gene>
<dbReference type="SMART" id="SM00248">
    <property type="entry name" value="ANK"/>
    <property type="match status" value="4"/>
</dbReference>
<evidence type="ECO:0000256" key="1">
    <source>
        <dbReference type="ARBA" id="ARBA00022737"/>
    </source>
</evidence>
<dbReference type="Gene3D" id="1.25.40.20">
    <property type="entry name" value="Ankyrin repeat-containing domain"/>
    <property type="match status" value="1"/>
</dbReference>
<dbReference type="PROSITE" id="PS50297">
    <property type="entry name" value="ANK_REP_REGION"/>
    <property type="match status" value="1"/>
</dbReference>
<dbReference type="PANTHER" id="PTHR24198:SF165">
    <property type="entry name" value="ANKYRIN REPEAT-CONTAINING PROTEIN-RELATED"/>
    <property type="match status" value="1"/>
</dbReference>
<dbReference type="Pfam" id="PF12796">
    <property type="entry name" value="Ank_2"/>
    <property type="match status" value="1"/>
</dbReference>
<evidence type="ECO:0000256" key="3">
    <source>
        <dbReference type="PROSITE-ProRule" id="PRU00023"/>
    </source>
</evidence>
<dbReference type="PANTHER" id="PTHR24198">
    <property type="entry name" value="ANKYRIN REPEAT AND PROTEIN KINASE DOMAIN-CONTAINING PROTEIN"/>
    <property type="match status" value="1"/>
</dbReference>
<dbReference type="SUPFAM" id="SSF48403">
    <property type="entry name" value="Ankyrin repeat"/>
    <property type="match status" value="1"/>
</dbReference>
<proteinExistence type="predicted"/>
<dbReference type="Proteomes" id="UP000293162">
    <property type="component" value="Unassembled WGS sequence"/>
</dbReference>
<dbReference type="InterPro" id="IPR036770">
    <property type="entry name" value="Ankyrin_rpt-contain_sf"/>
</dbReference>
<dbReference type="OrthoDB" id="407974at2"/>
<dbReference type="EMBL" id="SEWF01000024">
    <property type="protein sequence ID" value="RYU94518.1"/>
    <property type="molecule type" value="Genomic_DNA"/>
</dbReference>
<dbReference type="InterPro" id="IPR002110">
    <property type="entry name" value="Ankyrin_rpt"/>
</dbReference>
<dbReference type="PROSITE" id="PS50088">
    <property type="entry name" value="ANK_REPEAT"/>
    <property type="match status" value="1"/>
</dbReference>
<organism evidence="4 5">
    <name type="scientific">Emticicia agri</name>
    <dbReference type="NCBI Taxonomy" id="2492393"/>
    <lineage>
        <taxon>Bacteria</taxon>
        <taxon>Pseudomonadati</taxon>
        <taxon>Bacteroidota</taxon>
        <taxon>Cytophagia</taxon>
        <taxon>Cytophagales</taxon>
        <taxon>Leadbetterellaceae</taxon>
        <taxon>Emticicia</taxon>
    </lineage>
</organism>
<keyword evidence="1" id="KW-0677">Repeat</keyword>
<evidence type="ECO:0000256" key="2">
    <source>
        <dbReference type="ARBA" id="ARBA00023043"/>
    </source>
</evidence>
<evidence type="ECO:0000313" key="5">
    <source>
        <dbReference type="Proteomes" id="UP000293162"/>
    </source>
</evidence>
<dbReference type="AlphaFoldDB" id="A0A4Q5LXL6"/>
<dbReference type="RefSeq" id="WP_130022292.1">
    <property type="nucleotide sequence ID" value="NZ_SEWF01000024.1"/>
</dbReference>
<evidence type="ECO:0000313" key="4">
    <source>
        <dbReference type="EMBL" id="RYU94518.1"/>
    </source>
</evidence>
<dbReference type="Pfam" id="PF00023">
    <property type="entry name" value="Ank"/>
    <property type="match status" value="1"/>
</dbReference>
<name>A0A4Q5LXL6_9BACT</name>
<sequence>MEWIIRELINKKDLEGLRNILSENPSLANEGLPYDKANVTKAHPLHRICDGVFAGLYTHEDGVAMAKIFLAYGADINGGERVEKKDTPLVAAASLHADKVAIFYIEQGAEINHAGGHGGTALHWAAWCGRPAVVEKILQAGAELNKLCVDFKSTPLFWAVHGLKSGDKKEINGHLECIRILLQAGADKSIPNSNGKTVFDLIEEDDEELKKLMN</sequence>
<comment type="caution">
    <text evidence="4">The sequence shown here is derived from an EMBL/GenBank/DDBJ whole genome shotgun (WGS) entry which is preliminary data.</text>
</comment>
<reference evidence="4 5" key="1">
    <citation type="submission" date="2019-02" db="EMBL/GenBank/DDBJ databases">
        <title>Bacterial novel species Emticicia sp. 17J42-9 isolated from soil.</title>
        <authorList>
            <person name="Jung H.-Y."/>
        </authorList>
    </citation>
    <scope>NUCLEOTIDE SEQUENCE [LARGE SCALE GENOMIC DNA]</scope>
    <source>
        <strain evidence="4 5">17J42-9</strain>
    </source>
</reference>
<accession>A0A4Q5LXL6</accession>
<feature type="repeat" description="ANK" evidence="3">
    <location>
        <begin position="117"/>
        <end position="145"/>
    </location>
</feature>